<evidence type="ECO:0000256" key="2">
    <source>
        <dbReference type="ARBA" id="ARBA00009399"/>
    </source>
</evidence>
<dbReference type="GO" id="GO:0000271">
    <property type="term" value="P:polysaccharide biosynthetic process"/>
    <property type="evidence" value="ECO:0007669"/>
    <property type="project" value="InterPro"/>
</dbReference>
<dbReference type="AlphaFoldDB" id="A0A3N7JU50"/>
<dbReference type="InterPro" id="IPR007267">
    <property type="entry name" value="GtrA_DPMS_TM"/>
</dbReference>
<protein>
    <submittedName>
        <fullName evidence="8">GtrA family protein</fullName>
    </submittedName>
</protein>
<comment type="subcellular location">
    <subcellularLocation>
        <location evidence="1">Membrane</location>
        <topology evidence="1">Multi-pass membrane protein</topology>
    </subcellularLocation>
</comment>
<organism evidence="8 9">
    <name type="scientific">Piscinibacter terrae</name>
    <dbReference type="NCBI Taxonomy" id="2496871"/>
    <lineage>
        <taxon>Bacteria</taxon>
        <taxon>Pseudomonadati</taxon>
        <taxon>Pseudomonadota</taxon>
        <taxon>Betaproteobacteria</taxon>
        <taxon>Burkholderiales</taxon>
        <taxon>Sphaerotilaceae</taxon>
        <taxon>Piscinibacter</taxon>
    </lineage>
</organism>
<feature type="transmembrane region" description="Helical" evidence="6">
    <location>
        <begin position="7"/>
        <end position="26"/>
    </location>
</feature>
<evidence type="ECO:0000256" key="6">
    <source>
        <dbReference type="SAM" id="Phobius"/>
    </source>
</evidence>
<feature type="transmembrane region" description="Helical" evidence="6">
    <location>
        <begin position="32"/>
        <end position="55"/>
    </location>
</feature>
<evidence type="ECO:0000256" key="1">
    <source>
        <dbReference type="ARBA" id="ARBA00004141"/>
    </source>
</evidence>
<comment type="caution">
    <text evidence="8">The sequence shown here is derived from an EMBL/GenBank/DDBJ whole genome shotgun (WGS) entry which is preliminary data.</text>
</comment>
<dbReference type="PANTHER" id="PTHR38459">
    <property type="entry name" value="PROPHAGE BACTOPRENOL-LINKED GLUCOSE TRANSLOCASE HOMOLOG"/>
    <property type="match status" value="1"/>
</dbReference>
<dbReference type="EMBL" id="QUSW01000003">
    <property type="protein sequence ID" value="RQP24459.1"/>
    <property type="molecule type" value="Genomic_DNA"/>
</dbReference>
<evidence type="ECO:0000259" key="7">
    <source>
        <dbReference type="Pfam" id="PF04138"/>
    </source>
</evidence>
<sequence length="127" mass="13714">MQRFVRYALVGAIATAAHYALLAVVVEWLHWPAWLGSGLGAVLGAQVAFFGNRVFTFGHEGPIVPAWLKFMGTAAAGALLGMLIVAVSVQWGLHYLVGQVMATLASLVLTFLINRAWTFRHPEGRAP</sequence>
<dbReference type="GO" id="GO:0005886">
    <property type="term" value="C:plasma membrane"/>
    <property type="evidence" value="ECO:0007669"/>
    <property type="project" value="TreeGrafter"/>
</dbReference>
<evidence type="ECO:0000256" key="5">
    <source>
        <dbReference type="ARBA" id="ARBA00023136"/>
    </source>
</evidence>
<evidence type="ECO:0000313" key="9">
    <source>
        <dbReference type="Proteomes" id="UP000267464"/>
    </source>
</evidence>
<proteinExistence type="inferred from homology"/>
<keyword evidence="5 6" id="KW-0472">Membrane</keyword>
<keyword evidence="4 6" id="KW-1133">Transmembrane helix</keyword>
<keyword evidence="3 6" id="KW-0812">Transmembrane</keyword>
<feature type="transmembrane region" description="Helical" evidence="6">
    <location>
        <begin position="93"/>
        <end position="113"/>
    </location>
</feature>
<dbReference type="PANTHER" id="PTHR38459:SF1">
    <property type="entry name" value="PROPHAGE BACTOPRENOL-LINKED GLUCOSE TRANSLOCASE HOMOLOG"/>
    <property type="match status" value="1"/>
</dbReference>
<gene>
    <name evidence="8" type="ORF">DZC73_14325</name>
</gene>
<dbReference type="Pfam" id="PF04138">
    <property type="entry name" value="GtrA_DPMS_TM"/>
    <property type="match status" value="1"/>
</dbReference>
<keyword evidence="9" id="KW-1185">Reference proteome</keyword>
<comment type="similarity">
    <text evidence="2">Belongs to the GtrA family.</text>
</comment>
<feature type="transmembrane region" description="Helical" evidence="6">
    <location>
        <begin position="67"/>
        <end position="87"/>
    </location>
</feature>
<accession>A0A3N7JU50</accession>
<evidence type="ECO:0000313" key="8">
    <source>
        <dbReference type="EMBL" id="RQP24459.1"/>
    </source>
</evidence>
<dbReference type="OrthoDB" id="9801620at2"/>
<dbReference type="InterPro" id="IPR051401">
    <property type="entry name" value="GtrA_CellWall_Glycosyl"/>
</dbReference>
<reference evidence="8 9" key="2">
    <citation type="submission" date="2018-12" db="EMBL/GenBank/DDBJ databases">
        <title>Rhizobacter gummiphilus sp. nov., a rubber-degrading bacterium isolated from the soil of a botanical garden in Japan.</title>
        <authorList>
            <person name="Shunsuke S.S."/>
        </authorList>
    </citation>
    <scope>NUCLEOTIDE SEQUENCE [LARGE SCALE GENOMIC DNA]</scope>
    <source>
        <strain evidence="8 9">S-16</strain>
    </source>
</reference>
<dbReference type="RefSeq" id="WP_124540993.1">
    <property type="nucleotide sequence ID" value="NZ_QUSW01000003.1"/>
</dbReference>
<evidence type="ECO:0000256" key="4">
    <source>
        <dbReference type="ARBA" id="ARBA00022989"/>
    </source>
</evidence>
<dbReference type="Proteomes" id="UP000267464">
    <property type="component" value="Unassembled WGS sequence"/>
</dbReference>
<name>A0A3N7JU50_9BURK</name>
<feature type="domain" description="GtrA/DPMS transmembrane" evidence="7">
    <location>
        <begin position="6"/>
        <end position="119"/>
    </location>
</feature>
<evidence type="ECO:0000256" key="3">
    <source>
        <dbReference type="ARBA" id="ARBA00022692"/>
    </source>
</evidence>
<reference evidence="8 9" key="1">
    <citation type="submission" date="2018-08" db="EMBL/GenBank/DDBJ databases">
        <authorList>
            <person name="Khan S.A."/>
            <person name="Jeon C.O."/>
            <person name="Chun B.H."/>
            <person name="Jeong S.E."/>
        </authorList>
    </citation>
    <scope>NUCLEOTIDE SEQUENCE [LARGE SCALE GENOMIC DNA]</scope>
    <source>
        <strain evidence="8 9">S-16</strain>
    </source>
</reference>